<reference evidence="3 4" key="1">
    <citation type="submission" date="2023-11" db="EMBL/GenBank/DDBJ databases">
        <authorList>
            <person name="Okamura Y."/>
        </authorList>
    </citation>
    <scope>NUCLEOTIDE SEQUENCE [LARGE SCALE GENOMIC DNA]</scope>
</reference>
<comment type="caution">
    <text evidence="3">The sequence shown here is derived from an EMBL/GenBank/DDBJ whole genome shotgun (WGS) entry which is preliminary data.</text>
</comment>
<dbReference type="Proteomes" id="UP001497472">
    <property type="component" value="Unassembled WGS sequence"/>
</dbReference>
<dbReference type="AlphaFoldDB" id="A0AAV1JIZ4"/>
<dbReference type="EMBL" id="CAVLEF010000030">
    <property type="protein sequence ID" value="CAK1549498.1"/>
    <property type="molecule type" value="Genomic_DNA"/>
</dbReference>
<dbReference type="PROSITE" id="PS51837">
    <property type="entry name" value="LITAF"/>
    <property type="match status" value="1"/>
</dbReference>
<accession>A0AAV1JIZ4</accession>
<dbReference type="Pfam" id="PF10601">
    <property type="entry name" value="zf-LITAF-like"/>
    <property type="match status" value="1"/>
</dbReference>
<evidence type="ECO:0000313" key="3">
    <source>
        <dbReference type="EMBL" id="CAK1549498.1"/>
    </source>
</evidence>
<evidence type="ECO:0000259" key="2">
    <source>
        <dbReference type="PROSITE" id="PS51837"/>
    </source>
</evidence>
<dbReference type="InterPro" id="IPR006629">
    <property type="entry name" value="LITAF"/>
</dbReference>
<organism evidence="3 4">
    <name type="scientific">Leptosia nina</name>
    <dbReference type="NCBI Taxonomy" id="320188"/>
    <lineage>
        <taxon>Eukaryota</taxon>
        <taxon>Metazoa</taxon>
        <taxon>Ecdysozoa</taxon>
        <taxon>Arthropoda</taxon>
        <taxon>Hexapoda</taxon>
        <taxon>Insecta</taxon>
        <taxon>Pterygota</taxon>
        <taxon>Neoptera</taxon>
        <taxon>Endopterygota</taxon>
        <taxon>Lepidoptera</taxon>
        <taxon>Glossata</taxon>
        <taxon>Ditrysia</taxon>
        <taxon>Papilionoidea</taxon>
        <taxon>Pieridae</taxon>
        <taxon>Pierinae</taxon>
        <taxon>Leptosia</taxon>
    </lineage>
</organism>
<evidence type="ECO:0000256" key="1">
    <source>
        <dbReference type="SAM" id="Phobius"/>
    </source>
</evidence>
<feature type="transmembrane region" description="Helical" evidence="1">
    <location>
        <begin position="232"/>
        <end position="254"/>
    </location>
</feature>
<keyword evidence="1" id="KW-1133">Transmembrane helix</keyword>
<evidence type="ECO:0000313" key="4">
    <source>
        <dbReference type="Proteomes" id="UP001497472"/>
    </source>
</evidence>
<name>A0AAV1JIZ4_9NEOP</name>
<protein>
    <recommendedName>
        <fullName evidence="2">LITAF domain-containing protein</fullName>
    </recommendedName>
</protein>
<sequence length="299" mass="34406">MYKIKQYCVTKSCVSQCFVNENGEMAQSETDRPYVIQFSESRPRSVRRLSLPNTVYIDIPGANTSTQSQTTNENVREVRPFWTPDVELTQTDVGRRETSQNFVEETIFYDPFDDRRIDITKCATRPVQVFQTYRAAPSLPSPERSTAYRPTQPYDIQASDDGFRLPPLPVLDTPEPPPAYTEIDERQRETPIVRTTPVYRGQQLSGESPRKLIICPCCRMRVYTIVIRESGALTHVIATIVFFLCLPLVFCVYLTEFFKYKNHYCPNCNNMIGYEIPVMCTEMVYTKSCVQNLTSAQES</sequence>
<feature type="domain" description="LITAF" evidence="2">
    <location>
        <begin position="195"/>
        <end position="277"/>
    </location>
</feature>
<keyword evidence="1" id="KW-0472">Membrane</keyword>
<dbReference type="SMART" id="SM00714">
    <property type="entry name" value="LITAF"/>
    <property type="match status" value="1"/>
</dbReference>
<gene>
    <name evidence="3" type="ORF">LNINA_LOCUS8791</name>
</gene>
<keyword evidence="4" id="KW-1185">Reference proteome</keyword>
<keyword evidence="1" id="KW-0812">Transmembrane</keyword>
<proteinExistence type="predicted"/>